<name>A0A8T0H1S0_CERPU</name>
<dbReference type="EMBL" id="CM026429">
    <property type="protein sequence ID" value="KAG0565093.1"/>
    <property type="molecule type" value="Genomic_DNA"/>
</dbReference>
<dbReference type="InterPro" id="IPR032675">
    <property type="entry name" value="LRR_dom_sf"/>
</dbReference>
<comment type="caution">
    <text evidence="1">The sequence shown here is derived from an EMBL/GenBank/DDBJ whole genome shotgun (WGS) entry which is preliminary data.</text>
</comment>
<proteinExistence type="predicted"/>
<organism evidence="1 2">
    <name type="scientific">Ceratodon purpureus</name>
    <name type="common">Fire moss</name>
    <name type="synonym">Dicranum purpureum</name>
    <dbReference type="NCBI Taxonomy" id="3225"/>
    <lineage>
        <taxon>Eukaryota</taxon>
        <taxon>Viridiplantae</taxon>
        <taxon>Streptophyta</taxon>
        <taxon>Embryophyta</taxon>
        <taxon>Bryophyta</taxon>
        <taxon>Bryophytina</taxon>
        <taxon>Bryopsida</taxon>
        <taxon>Dicranidae</taxon>
        <taxon>Pseudoditrichales</taxon>
        <taxon>Ditrichaceae</taxon>
        <taxon>Ceratodon</taxon>
    </lineage>
</organism>
<evidence type="ECO:0000313" key="1">
    <source>
        <dbReference type="EMBL" id="KAG0565093.1"/>
    </source>
</evidence>
<keyword evidence="2" id="KW-1185">Reference proteome</keyword>
<reference evidence="1" key="1">
    <citation type="submission" date="2020-06" db="EMBL/GenBank/DDBJ databases">
        <title>WGS assembly of Ceratodon purpureus strain R40.</title>
        <authorList>
            <person name="Carey S.B."/>
            <person name="Jenkins J."/>
            <person name="Shu S."/>
            <person name="Lovell J.T."/>
            <person name="Sreedasyam A."/>
            <person name="Maumus F."/>
            <person name="Tiley G.P."/>
            <person name="Fernandez-Pozo N."/>
            <person name="Barry K."/>
            <person name="Chen C."/>
            <person name="Wang M."/>
            <person name="Lipzen A."/>
            <person name="Daum C."/>
            <person name="Saski C.A."/>
            <person name="Payton A.C."/>
            <person name="Mcbreen J.C."/>
            <person name="Conrad R.E."/>
            <person name="Kollar L.M."/>
            <person name="Olsson S."/>
            <person name="Huttunen S."/>
            <person name="Landis J.B."/>
            <person name="Wickett N.J."/>
            <person name="Johnson M.G."/>
            <person name="Rensing S.A."/>
            <person name="Grimwood J."/>
            <person name="Schmutz J."/>
            <person name="Mcdaniel S.F."/>
        </authorList>
    </citation>
    <scope>NUCLEOTIDE SEQUENCE</scope>
    <source>
        <strain evidence="1">R40</strain>
    </source>
</reference>
<dbReference type="SUPFAM" id="SSF52047">
    <property type="entry name" value="RNI-like"/>
    <property type="match status" value="1"/>
</dbReference>
<sequence>MPRLEHLHLHGWEQLVDFPKSIANLIMLLYLDLSACRSLRSLEHDGVGVQSLANLEELNLSESEKILTLPGGLEALPKSMSIRYRSYFFERVGELSEGNFEWRSGFWDFTFTLSPVLYAVPLHLPSQTSANRVEPQNMCSKHLRTGF</sequence>
<dbReference type="Gene3D" id="3.80.10.10">
    <property type="entry name" value="Ribonuclease Inhibitor"/>
    <property type="match status" value="1"/>
</dbReference>
<dbReference type="Proteomes" id="UP000822688">
    <property type="component" value="Chromosome 8"/>
</dbReference>
<accession>A0A8T0H1S0</accession>
<gene>
    <name evidence="1" type="ORF">KC19_8G163600</name>
</gene>
<evidence type="ECO:0000313" key="2">
    <source>
        <dbReference type="Proteomes" id="UP000822688"/>
    </source>
</evidence>
<dbReference type="AlphaFoldDB" id="A0A8T0H1S0"/>
<protein>
    <submittedName>
        <fullName evidence="1">Uncharacterized protein</fullName>
    </submittedName>
</protein>